<organism evidence="13">
    <name type="scientific">Indivirus ILV1</name>
    <dbReference type="NCBI Taxonomy" id="1977633"/>
    <lineage>
        <taxon>Viruses</taxon>
        <taxon>Varidnaviria</taxon>
        <taxon>Bamfordvirae</taxon>
        <taxon>Nucleocytoviricota</taxon>
        <taxon>Megaviricetes</taxon>
        <taxon>Imitervirales</taxon>
        <taxon>Mimiviridae</taxon>
        <taxon>Klosneuvirinae</taxon>
        <taxon>Indivirus</taxon>
    </lineage>
</organism>
<dbReference type="SMART" id="SM00305">
    <property type="entry name" value="HintC"/>
    <property type="match status" value="2"/>
</dbReference>
<dbReference type="Gene3D" id="2.170.16.10">
    <property type="entry name" value="Hedgehog/Intein (Hint) domain"/>
    <property type="match status" value="1"/>
</dbReference>
<feature type="compositionally biased region" description="Polar residues" evidence="10">
    <location>
        <begin position="1591"/>
        <end position="1600"/>
    </location>
</feature>
<feature type="compositionally biased region" description="Basic and acidic residues" evidence="10">
    <location>
        <begin position="1568"/>
        <end position="1586"/>
    </location>
</feature>
<dbReference type="SUPFAM" id="SSF51294">
    <property type="entry name" value="Hedgehog/intein (Hint) domain"/>
    <property type="match status" value="2"/>
</dbReference>
<comment type="catalytic activity">
    <reaction evidence="9">
        <text>a 2'-deoxyribonucleoside 5'-diphosphate + [thioredoxin]-disulfide + H2O = a ribonucleoside 5'-diphosphate + [thioredoxin]-dithiol</text>
        <dbReference type="Rhea" id="RHEA:23252"/>
        <dbReference type="Rhea" id="RHEA-COMP:10698"/>
        <dbReference type="Rhea" id="RHEA-COMP:10700"/>
        <dbReference type="ChEBI" id="CHEBI:15377"/>
        <dbReference type="ChEBI" id="CHEBI:29950"/>
        <dbReference type="ChEBI" id="CHEBI:50058"/>
        <dbReference type="ChEBI" id="CHEBI:57930"/>
        <dbReference type="ChEBI" id="CHEBI:73316"/>
        <dbReference type="EC" id="1.17.4.1"/>
    </reaction>
</comment>
<dbReference type="InterPro" id="IPR003586">
    <property type="entry name" value="Hint_dom_C"/>
</dbReference>
<dbReference type="SUPFAM" id="SSF48168">
    <property type="entry name" value="R1 subunit of ribonucleotide reductase, N-terminal domain"/>
    <property type="match status" value="1"/>
</dbReference>
<feature type="domain" description="DOD-type homing endonuclease" evidence="11">
    <location>
        <begin position="519"/>
        <end position="662"/>
    </location>
</feature>
<evidence type="ECO:0000256" key="5">
    <source>
        <dbReference type="ARBA" id="ARBA00023000"/>
    </source>
</evidence>
<evidence type="ECO:0000259" key="11">
    <source>
        <dbReference type="PROSITE" id="PS50819"/>
    </source>
</evidence>
<dbReference type="PROSITE" id="PS50818">
    <property type="entry name" value="INTEIN_C_TER"/>
    <property type="match status" value="1"/>
</dbReference>
<name>A0A1V0SDH6_9VIRU</name>
<dbReference type="Pfam" id="PF14890">
    <property type="entry name" value="Intein_splicing"/>
    <property type="match status" value="1"/>
</dbReference>
<dbReference type="UniPathway" id="UPA00326"/>
<dbReference type="InterPro" id="IPR036844">
    <property type="entry name" value="Hint_dom_sf"/>
</dbReference>
<dbReference type="Gene3D" id="3.20.70.20">
    <property type="match status" value="3"/>
</dbReference>
<dbReference type="InterPro" id="IPR006141">
    <property type="entry name" value="Intein_N"/>
</dbReference>
<dbReference type="InterPro" id="IPR039718">
    <property type="entry name" value="Rrm1"/>
</dbReference>
<evidence type="ECO:0000313" key="13">
    <source>
        <dbReference type="EMBL" id="ARF09766.1"/>
    </source>
</evidence>
<dbReference type="PANTHER" id="PTHR11573:SF6">
    <property type="entry name" value="RIBONUCLEOSIDE-DIPHOSPHATE REDUCTASE LARGE SUBUNIT"/>
    <property type="match status" value="1"/>
</dbReference>
<dbReference type="Pfam" id="PF14528">
    <property type="entry name" value="LAGLIDADG_3"/>
    <property type="match status" value="1"/>
</dbReference>
<dbReference type="InterPro" id="IPR000788">
    <property type="entry name" value="RNR_lg_C"/>
</dbReference>
<dbReference type="PANTHER" id="PTHR11573">
    <property type="entry name" value="RIBONUCLEOSIDE-DIPHOSPHATE REDUCTASE LARGE CHAIN"/>
    <property type="match status" value="1"/>
</dbReference>
<evidence type="ECO:0000256" key="9">
    <source>
        <dbReference type="RuleBase" id="RU003410"/>
    </source>
</evidence>
<dbReference type="InterPro" id="IPR004860">
    <property type="entry name" value="LAGLIDADG_dom"/>
</dbReference>
<feature type="region of interest" description="Disordered" evidence="10">
    <location>
        <begin position="1563"/>
        <end position="1600"/>
    </location>
</feature>
<evidence type="ECO:0000256" key="3">
    <source>
        <dbReference type="ARBA" id="ARBA00022813"/>
    </source>
</evidence>
<evidence type="ECO:0000256" key="6">
    <source>
        <dbReference type="ARBA" id="ARBA00023002"/>
    </source>
</evidence>
<dbReference type="NCBIfam" id="TIGR01445">
    <property type="entry name" value="intein_Nterm"/>
    <property type="match status" value="1"/>
</dbReference>
<dbReference type="PROSITE" id="PS51161">
    <property type="entry name" value="ATP_CONE"/>
    <property type="match status" value="1"/>
</dbReference>
<dbReference type="Pfam" id="PF00317">
    <property type="entry name" value="Ribonuc_red_lgN"/>
    <property type="match status" value="1"/>
</dbReference>
<evidence type="ECO:0000259" key="12">
    <source>
        <dbReference type="PROSITE" id="PS51161"/>
    </source>
</evidence>
<dbReference type="PROSITE" id="PS50819">
    <property type="entry name" value="INTEIN_ENDONUCLEASE"/>
    <property type="match status" value="1"/>
</dbReference>
<dbReference type="GO" id="GO:0009263">
    <property type="term" value="P:deoxyribonucleotide biosynthetic process"/>
    <property type="evidence" value="ECO:0007669"/>
    <property type="project" value="UniProtKB-KW"/>
</dbReference>
<dbReference type="CDD" id="cd00081">
    <property type="entry name" value="Hint"/>
    <property type="match status" value="2"/>
</dbReference>
<evidence type="ECO:0000256" key="2">
    <source>
        <dbReference type="ARBA" id="ARBA00022741"/>
    </source>
</evidence>
<dbReference type="SUPFAM" id="SSF51998">
    <property type="entry name" value="PFL-like glycyl radical enzymes"/>
    <property type="match status" value="2"/>
</dbReference>
<dbReference type="InterPro" id="IPR003587">
    <property type="entry name" value="Hint_dom_N"/>
</dbReference>
<dbReference type="InterPro" id="IPR027434">
    <property type="entry name" value="Homing_endonucl"/>
</dbReference>
<evidence type="ECO:0000256" key="10">
    <source>
        <dbReference type="SAM" id="MobiDB-lite"/>
    </source>
</evidence>
<sequence length="1600" mass="183161">MESLDSNVNINSKIIDMSVIKRDGRTEPISFDKILRRIQILCAKLNLNRIDTLEITKDTIKGLSNGITTEEIDHFAAVKCAERIKDDPQYDDLAAALCISRLHKMTSGDFMEVTDRLCDNTDKDGNFNPLVTLEYVDFVKRNIASIQKVLDENYNLDYNFDYFGFKTLERAYLHRIKESNNYEQKSKNATVEKETKLKNIYGKIIERPQHLFMRVAIALNLDNIDRTIELYKCMANGKLIFGSPTLYNAGSSWQQMSSCFLLKMGDSLESILGTMTDTGLISKRAGGIGISISDVRASGSYIRGTNGTSSGIIPMIQVFNWLGRYINQGGRRNGAIACFTKDTEVFTTNNGIRKIQDVKIGDLVVTHKNRIRPVTQVHKNPLGDRKIYKLVVERNKDIYVTGNHKFWSLYTKKYKHNQLSLGWNSIEELKNLMDNKETTRQACYISIPSGTNITDSKNYKIDVMDYKDIIESTDSKLNLLDSNKIMLITTTFDETGKKNVSNSHPINRVWNITEDLANLFGIWLGDGHIKTKETGTPPIGIGIVCDKNNKKEIEFIKKVCKETFDCNISEYTSAICKRNVTEITINSNIVGLIFNKLFGSYFDGKKLPSMIFNWPKTLVDSLIAGLLSTNGNITKNKCNAVIGLSNENLINQLYHLSRANGIAVSFVKGKIGKGMTCNPYTISVPLSENILKQIHRYYTDDRIERCLKKLENGDNIDKNFLKILEITETDRKDEYVYTLGIEEDHSYTVEGLLAENCYIEPWHADIFHFCELRSNKGKEEERARDIFLALWICDLFMKRVQNNEIWSLMCPDECPGLTTSFGEEFEKLYLKYEKEGKYKKQVRASDLWFHILTSQIETGMPYMLYKDNVNRQTNQSNLGVIQSSNLCVSGDTYILTDNGQIPIKDIVNQKVNVWNGIEFSNVIIKQTGIDQKLIKIKFSNGVEIKCTPEHKFYIIDDAKYQKQIMVQADQLKLNDKLIKYELPTEIKLSDSNDMKYPYTHGFYSGNEYTSLKYPKAYLYGEKKLLLKYLKYESYSVNELTDRYDLVLPKDMREKFFVPLNQSLETTLRWFEGYCDANGTIIKNGTNESLQITSIDKDFLLKIKLMLQVIGIDSKVTKNKNARKGLLTDNKEGINEYECKVIYKLLINSNGLYNLSKLGFSPKQLIFSEINQQQDTTRFIKVVGIEKIDEKENTYCFTEPKRHMGMFNGVLTGQCAEIVEYTSADEIAVCNLSSICLPRFVKRDSENNLYYDFKELEYIAGVVTYNLNNVIDINYYPVEKARKSNMRHRPIGIGVQGLADVYCTLGLAYDSDEARILNKKIFETIYYGSLKMSNQLAKEKGPYETFWYNGGSPFSKGKLQYHLWGLKTEDLLMGFDWDGLIEDIIKYGTRNSLLTTVMPTASTSQIMGNSEYTEPITSNVYIRTTLAGEFVVVNRQLVETLLKLGLWTEQIRYEIIYDNGSIQNIDEIPDEIKKIYKTAVELKNKPIVQQSIERGPFIDQSQSLNLFCKIPDFNSLASSHFYAWKNKAKTGMYYLKTQPAVDAIKFGLDPQVIEIIENKRKNKGKPIMSKKETNDDPRRLNEIEISHGPRTSKFNCDSCSG</sequence>
<comment type="function">
    <text evidence="9">Provides the precursors necessary for DNA synthesis. Catalyzes the biosynthesis of deoxyribonucleotides from the corresponding ribonucleotides.</text>
</comment>
<keyword evidence="3" id="KW-0068">Autocatalytic cleavage</keyword>
<dbReference type="GO" id="GO:0004748">
    <property type="term" value="F:ribonucleoside-diphosphate reductase activity, thioredoxin disulfide as acceptor"/>
    <property type="evidence" value="ECO:0007669"/>
    <property type="project" value="UniProtKB-EC"/>
</dbReference>
<dbReference type="Pfam" id="PF03477">
    <property type="entry name" value="ATP-cone"/>
    <property type="match status" value="1"/>
</dbReference>
<dbReference type="EMBL" id="KY684087">
    <property type="protein sequence ID" value="ARF09766.1"/>
    <property type="molecule type" value="Genomic_DNA"/>
</dbReference>
<keyword evidence="5" id="KW-0651">Protein splicing</keyword>
<keyword evidence="4 8" id="KW-0067">ATP-binding</keyword>
<evidence type="ECO:0000256" key="8">
    <source>
        <dbReference type="PROSITE-ProRule" id="PRU00492"/>
    </source>
</evidence>
<gene>
    <name evidence="13" type="ORF">Indivirus_3_15</name>
</gene>
<evidence type="ECO:0000256" key="7">
    <source>
        <dbReference type="ARBA" id="ARBA00023116"/>
    </source>
</evidence>
<dbReference type="InterPro" id="IPR004042">
    <property type="entry name" value="Intein_endonuc_central"/>
</dbReference>
<dbReference type="InterPro" id="IPR006142">
    <property type="entry name" value="INTEIN"/>
</dbReference>
<dbReference type="InterPro" id="IPR005144">
    <property type="entry name" value="ATP-cone_dom"/>
</dbReference>
<dbReference type="GO" id="GO:0005524">
    <property type="term" value="F:ATP binding"/>
    <property type="evidence" value="ECO:0007669"/>
    <property type="project" value="UniProtKB-UniRule"/>
</dbReference>
<protein>
    <recommendedName>
        <fullName evidence="9">Ribonucleoside-diphosphate reductase</fullName>
        <ecNumber evidence="9">1.17.4.1</ecNumber>
    </recommendedName>
</protein>
<dbReference type="GO" id="GO:0016539">
    <property type="term" value="P:intein-mediated protein splicing"/>
    <property type="evidence" value="ECO:0007669"/>
    <property type="project" value="InterPro"/>
</dbReference>
<keyword evidence="7 9" id="KW-0215">Deoxyribonucleotide synthesis</keyword>
<evidence type="ECO:0000256" key="4">
    <source>
        <dbReference type="ARBA" id="ARBA00022840"/>
    </source>
</evidence>
<feature type="domain" description="ATP-cone" evidence="12">
    <location>
        <begin position="17"/>
        <end position="108"/>
    </location>
</feature>
<dbReference type="Pfam" id="PF02867">
    <property type="entry name" value="Ribonuc_red_lgC"/>
    <property type="match status" value="2"/>
</dbReference>
<dbReference type="InterPro" id="IPR030934">
    <property type="entry name" value="Intein_C"/>
</dbReference>
<dbReference type="Gene3D" id="3.10.28.10">
    <property type="entry name" value="Homing endonucleases"/>
    <property type="match status" value="1"/>
</dbReference>
<dbReference type="PROSITE" id="PS50817">
    <property type="entry name" value="INTEIN_N_TER"/>
    <property type="match status" value="2"/>
</dbReference>
<evidence type="ECO:0000256" key="1">
    <source>
        <dbReference type="ARBA" id="ARBA00010406"/>
    </source>
</evidence>
<keyword evidence="2 8" id="KW-0547">Nucleotide-binding</keyword>
<dbReference type="SUPFAM" id="SSF55608">
    <property type="entry name" value="Homing endonucleases"/>
    <property type="match status" value="2"/>
</dbReference>
<dbReference type="SMART" id="SM00306">
    <property type="entry name" value="HintN"/>
    <property type="match status" value="2"/>
</dbReference>
<accession>A0A1V0SDH6</accession>
<dbReference type="InterPro" id="IPR008926">
    <property type="entry name" value="RNR_R1-su_N"/>
</dbReference>
<keyword evidence="6 9" id="KW-0560">Oxidoreductase</keyword>
<comment type="similarity">
    <text evidence="1 9">Belongs to the ribonucleoside diphosphate reductase large chain family.</text>
</comment>
<dbReference type="PRINTS" id="PR00379">
    <property type="entry name" value="INTEIN"/>
</dbReference>
<reference evidence="13" key="1">
    <citation type="journal article" date="2017" name="Science">
        <title>Giant viruses with an expanded complement of translation system components.</title>
        <authorList>
            <person name="Schulz F."/>
            <person name="Yutin N."/>
            <person name="Ivanova N.N."/>
            <person name="Ortega D.R."/>
            <person name="Lee T.K."/>
            <person name="Vierheilig J."/>
            <person name="Daims H."/>
            <person name="Horn M."/>
            <person name="Wagner M."/>
            <person name="Jensen G.J."/>
            <person name="Kyrpides N.C."/>
            <person name="Koonin E.V."/>
            <person name="Woyke T."/>
        </authorList>
    </citation>
    <scope>NUCLEOTIDE SEQUENCE</scope>
    <source>
        <strain evidence="13">ILV1</strain>
    </source>
</reference>
<proteinExistence type="inferred from homology"/>
<dbReference type="InterPro" id="IPR013509">
    <property type="entry name" value="RNR_lsu_N"/>
</dbReference>
<dbReference type="EC" id="1.17.4.1" evidence="9"/>
<dbReference type="GO" id="GO:0004519">
    <property type="term" value="F:endonuclease activity"/>
    <property type="evidence" value="ECO:0007669"/>
    <property type="project" value="InterPro"/>
</dbReference>